<comment type="caution">
    <text evidence="1">The sequence shown here is derived from an EMBL/GenBank/DDBJ whole genome shotgun (WGS) entry which is preliminary data.</text>
</comment>
<dbReference type="RefSeq" id="WP_358131089.1">
    <property type="nucleotide sequence ID" value="NZ_JBFALK010000003.1"/>
</dbReference>
<evidence type="ECO:0000313" key="1">
    <source>
        <dbReference type="EMBL" id="MEV0968431.1"/>
    </source>
</evidence>
<organism evidence="1 2">
    <name type="scientific">Microtetraspora glauca</name>
    <dbReference type="NCBI Taxonomy" id="1996"/>
    <lineage>
        <taxon>Bacteria</taxon>
        <taxon>Bacillati</taxon>
        <taxon>Actinomycetota</taxon>
        <taxon>Actinomycetes</taxon>
        <taxon>Streptosporangiales</taxon>
        <taxon>Streptosporangiaceae</taxon>
        <taxon>Microtetraspora</taxon>
    </lineage>
</organism>
<reference evidence="1 2" key="1">
    <citation type="submission" date="2024-06" db="EMBL/GenBank/DDBJ databases">
        <title>The Natural Products Discovery Center: Release of the First 8490 Sequenced Strains for Exploring Actinobacteria Biosynthetic Diversity.</title>
        <authorList>
            <person name="Kalkreuter E."/>
            <person name="Kautsar S.A."/>
            <person name="Yang D."/>
            <person name="Bader C.D."/>
            <person name="Teijaro C.N."/>
            <person name="Fluegel L."/>
            <person name="Davis C.M."/>
            <person name="Simpson J.R."/>
            <person name="Lauterbach L."/>
            <person name="Steele A.D."/>
            <person name="Gui C."/>
            <person name="Meng S."/>
            <person name="Li G."/>
            <person name="Viehrig K."/>
            <person name="Ye F."/>
            <person name="Su P."/>
            <person name="Kiefer A.F."/>
            <person name="Nichols A."/>
            <person name="Cepeda A.J."/>
            <person name="Yan W."/>
            <person name="Fan B."/>
            <person name="Jiang Y."/>
            <person name="Adhikari A."/>
            <person name="Zheng C.-J."/>
            <person name="Schuster L."/>
            <person name="Cowan T.M."/>
            <person name="Smanski M.J."/>
            <person name="Chevrette M.G."/>
            <person name="De Carvalho L.P.S."/>
            <person name="Shen B."/>
        </authorList>
    </citation>
    <scope>NUCLEOTIDE SEQUENCE [LARGE SCALE GENOMIC DNA]</scope>
    <source>
        <strain evidence="1 2">NPDC050100</strain>
    </source>
</reference>
<proteinExistence type="predicted"/>
<keyword evidence="2" id="KW-1185">Reference proteome</keyword>
<gene>
    <name evidence="1" type="ORF">AB0I59_07340</name>
</gene>
<dbReference type="Proteomes" id="UP001551675">
    <property type="component" value="Unassembled WGS sequence"/>
</dbReference>
<name>A0ABV3GAG5_MICGL</name>
<evidence type="ECO:0000313" key="2">
    <source>
        <dbReference type="Proteomes" id="UP001551675"/>
    </source>
</evidence>
<accession>A0ABV3GAG5</accession>
<sequence>MAATSLDYKENCADPVAEARALREKIRVHNANPPAQSNAGAVATYNAEARALNAQKGPVAARLRACAEAFFQMKANHPLSTVVTPSKDKLSKIATAAGKLTLAQKRAGSRWNPETYDFLKYGPGKPGMTTRSDRKPVPLPSSIKAVYKALDETRPDIPRTSYLQGVRAPAIGSADPAYPGRRINGVAFDHIIPLRRLVTFRDFLKLTPRNMYLVANSPANSQWLSRAANSSKQSGSSYFVSGASPAWLQAQAKLREKATKEVQELIAALLKSQGA</sequence>
<dbReference type="EMBL" id="JBFALK010000003">
    <property type="protein sequence ID" value="MEV0968431.1"/>
    <property type="molecule type" value="Genomic_DNA"/>
</dbReference>
<protein>
    <recommendedName>
        <fullName evidence="3">HNH endonuclease</fullName>
    </recommendedName>
</protein>
<evidence type="ECO:0008006" key="3">
    <source>
        <dbReference type="Google" id="ProtNLM"/>
    </source>
</evidence>